<evidence type="ECO:0000313" key="9">
    <source>
        <dbReference type="Proteomes" id="UP001519460"/>
    </source>
</evidence>
<dbReference type="InterPro" id="IPR019427">
    <property type="entry name" value="7TM_GPCR_serpentine_rcpt_Srw"/>
</dbReference>
<feature type="transmembrane region" description="Helical" evidence="6">
    <location>
        <begin position="88"/>
        <end position="111"/>
    </location>
</feature>
<evidence type="ECO:0000256" key="4">
    <source>
        <dbReference type="ARBA" id="ARBA00023136"/>
    </source>
</evidence>
<reference evidence="8 9" key="1">
    <citation type="journal article" date="2023" name="Sci. Data">
        <title>Genome assembly of the Korean intertidal mud-creeper Batillaria attramentaria.</title>
        <authorList>
            <person name="Patra A.K."/>
            <person name="Ho P.T."/>
            <person name="Jun S."/>
            <person name="Lee S.J."/>
            <person name="Kim Y."/>
            <person name="Won Y.J."/>
        </authorList>
    </citation>
    <scope>NUCLEOTIDE SEQUENCE [LARGE SCALE GENOMIC DNA]</scope>
    <source>
        <strain evidence="8">Wonlab-2016</strain>
    </source>
</reference>
<organism evidence="8 9">
    <name type="scientific">Batillaria attramentaria</name>
    <dbReference type="NCBI Taxonomy" id="370345"/>
    <lineage>
        <taxon>Eukaryota</taxon>
        <taxon>Metazoa</taxon>
        <taxon>Spiralia</taxon>
        <taxon>Lophotrochozoa</taxon>
        <taxon>Mollusca</taxon>
        <taxon>Gastropoda</taxon>
        <taxon>Caenogastropoda</taxon>
        <taxon>Sorbeoconcha</taxon>
        <taxon>Cerithioidea</taxon>
        <taxon>Batillariidae</taxon>
        <taxon>Batillaria</taxon>
    </lineage>
</organism>
<feature type="non-terminal residue" evidence="8">
    <location>
        <position position="361"/>
    </location>
</feature>
<dbReference type="GO" id="GO:0016020">
    <property type="term" value="C:membrane"/>
    <property type="evidence" value="ECO:0007669"/>
    <property type="project" value="UniProtKB-SubCell"/>
</dbReference>
<dbReference type="PROSITE" id="PS50262">
    <property type="entry name" value="G_PROTEIN_RECEP_F1_2"/>
    <property type="match status" value="1"/>
</dbReference>
<name>A0ABD0J7C4_9CAEN</name>
<comment type="subcellular location">
    <subcellularLocation>
        <location evidence="1">Membrane</location>
    </subcellularLocation>
</comment>
<accession>A0ABD0J7C4</accession>
<evidence type="ECO:0000256" key="1">
    <source>
        <dbReference type="ARBA" id="ARBA00004370"/>
    </source>
</evidence>
<feature type="transmembrane region" description="Helical" evidence="6">
    <location>
        <begin position="171"/>
        <end position="190"/>
    </location>
</feature>
<dbReference type="SUPFAM" id="SSF81321">
    <property type="entry name" value="Family A G protein-coupled receptor-like"/>
    <property type="match status" value="1"/>
</dbReference>
<evidence type="ECO:0000256" key="3">
    <source>
        <dbReference type="ARBA" id="ARBA00022989"/>
    </source>
</evidence>
<evidence type="ECO:0000256" key="6">
    <source>
        <dbReference type="SAM" id="Phobius"/>
    </source>
</evidence>
<dbReference type="Proteomes" id="UP001519460">
    <property type="component" value="Unassembled WGS sequence"/>
</dbReference>
<feature type="transmembrane region" description="Helical" evidence="6">
    <location>
        <begin position="315"/>
        <end position="342"/>
    </location>
</feature>
<evidence type="ECO:0000313" key="8">
    <source>
        <dbReference type="EMBL" id="KAK7464009.1"/>
    </source>
</evidence>
<dbReference type="PANTHER" id="PTHR46641">
    <property type="entry name" value="FMRFAMIDE RECEPTOR-RELATED"/>
    <property type="match status" value="1"/>
</dbReference>
<feature type="transmembrane region" description="Helical" evidence="6">
    <location>
        <begin position="231"/>
        <end position="251"/>
    </location>
</feature>
<dbReference type="Pfam" id="PF10324">
    <property type="entry name" value="7TM_GPCR_Srw"/>
    <property type="match status" value="1"/>
</dbReference>
<feature type="region of interest" description="Disordered" evidence="5">
    <location>
        <begin position="1"/>
        <end position="34"/>
    </location>
</feature>
<keyword evidence="4 6" id="KW-0472">Membrane</keyword>
<evidence type="ECO:0000259" key="7">
    <source>
        <dbReference type="PROSITE" id="PS50262"/>
    </source>
</evidence>
<gene>
    <name evidence="8" type="ORF">BaRGS_00038007</name>
</gene>
<dbReference type="Gene3D" id="1.20.1070.10">
    <property type="entry name" value="Rhodopsin 7-helix transmembrane proteins"/>
    <property type="match status" value="1"/>
</dbReference>
<keyword evidence="3 6" id="KW-1133">Transmembrane helix</keyword>
<dbReference type="InterPro" id="IPR052954">
    <property type="entry name" value="GPCR-Ligand_Int"/>
</dbReference>
<dbReference type="PANTHER" id="PTHR46641:SF2">
    <property type="entry name" value="FMRFAMIDE RECEPTOR"/>
    <property type="match status" value="1"/>
</dbReference>
<sequence length="361" mass="40816">MSSVKISQASNLSESSFDENITEAPPQPVTHQTDVSGDELMSQDVYLSAQEVLDGVKKGLQALGLVLNVLHVIVMTRKSMRSPASRYMVSMSVVQLIYIVLSLVSTVHRLLTPRVMTDVFYLVYTIYVGNYVMSCLRRLLYVLHCLVSTERLLAVLMPLKAKGYAIVTRPGLFIAVATVVVFVCNVHVALKLEVYETSDTDNSTFHSYRYTDVYVRHPHLLDTLNVASKVVFVYGTLLFLVVANIVLIVALRRHATKRREIVSDMDTRQRRERQMTVTILVSTLVFTFLCLPTVSNSVAYNLIPESYGPFTSHQYLFQFVQTLGAACYLLAFSTDFFTYVFLSTAYRNTLMRMLRHPQDGD</sequence>
<feature type="compositionally biased region" description="Polar residues" evidence="5">
    <location>
        <begin position="1"/>
        <end position="15"/>
    </location>
</feature>
<feature type="domain" description="G-protein coupled receptors family 1 profile" evidence="7">
    <location>
        <begin position="67"/>
        <end position="339"/>
    </location>
</feature>
<protein>
    <recommendedName>
        <fullName evidence="7">G-protein coupled receptors family 1 profile domain-containing protein</fullName>
    </recommendedName>
</protein>
<feature type="transmembrane region" description="Helical" evidence="6">
    <location>
        <begin position="275"/>
        <end position="295"/>
    </location>
</feature>
<evidence type="ECO:0000256" key="5">
    <source>
        <dbReference type="SAM" id="MobiDB-lite"/>
    </source>
</evidence>
<comment type="caution">
    <text evidence="8">The sequence shown here is derived from an EMBL/GenBank/DDBJ whole genome shotgun (WGS) entry which is preliminary data.</text>
</comment>
<keyword evidence="2 6" id="KW-0812">Transmembrane</keyword>
<dbReference type="InterPro" id="IPR017452">
    <property type="entry name" value="GPCR_Rhodpsn_7TM"/>
</dbReference>
<dbReference type="EMBL" id="JACVVK020000593">
    <property type="protein sequence ID" value="KAK7464009.1"/>
    <property type="molecule type" value="Genomic_DNA"/>
</dbReference>
<evidence type="ECO:0000256" key="2">
    <source>
        <dbReference type="ARBA" id="ARBA00022692"/>
    </source>
</evidence>
<keyword evidence="9" id="KW-1185">Reference proteome</keyword>
<dbReference type="AlphaFoldDB" id="A0ABD0J7C4"/>
<proteinExistence type="predicted"/>